<dbReference type="InterPro" id="IPR052709">
    <property type="entry name" value="Transposase-MT_Hybrid"/>
</dbReference>
<dbReference type="Proteomes" id="UP001235939">
    <property type="component" value="Chromosome 17"/>
</dbReference>
<evidence type="ECO:0000256" key="1">
    <source>
        <dbReference type="SAM" id="MobiDB-lite"/>
    </source>
</evidence>
<feature type="compositionally biased region" description="Polar residues" evidence="1">
    <location>
        <begin position="420"/>
        <end position="430"/>
    </location>
</feature>
<dbReference type="EMBL" id="CP092879">
    <property type="protein sequence ID" value="UYV79037.1"/>
    <property type="molecule type" value="Genomic_DNA"/>
</dbReference>
<feature type="transmembrane region" description="Helical" evidence="2">
    <location>
        <begin position="352"/>
        <end position="369"/>
    </location>
</feature>
<gene>
    <name evidence="3" type="ORF">LAZ67_17000819</name>
</gene>
<organism evidence="3 4">
    <name type="scientific">Cordylochernes scorpioides</name>
    <dbReference type="NCBI Taxonomy" id="51811"/>
    <lineage>
        <taxon>Eukaryota</taxon>
        <taxon>Metazoa</taxon>
        <taxon>Ecdysozoa</taxon>
        <taxon>Arthropoda</taxon>
        <taxon>Chelicerata</taxon>
        <taxon>Arachnida</taxon>
        <taxon>Pseudoscorpiones</taxon>
        <taxon>Cheliferoidea</taxon>
        <taxon>Chernetidae</taxon>
        <taxon>Cordylochernes</taxon>
    </lineage>
</organism>
<dbReference type="PANTHER" id="PTHR46060:SF1">
    <property type="entry name" value="MARINER MOS1 TRANSPOSASE-LIKE PROTEIN"/>
    <property type="match status" value="1"/>
</dbReference>
<dbReference type="PANTHER" id="PTHR46060">
    <property type="entry name" value="MARINER MOS1 TRANSPOSASE-LIKE PROTEIN"/>
    <property type="match status" value="1"/>
</dbReference>
<evidence type="ECO:0000313" key="4">
    <source>
        <dbReference type="Proteomes" id="UP001235939"/>
    </source>
</evidence>
<feature type="transmembrane region" description="Helical" evidence="2">
    <location>
        <begin position="200"/>
        <end position="217"/>
    </location>
</feature>
<keyword evidence="2" id="KW-0472">Membrane</keyword>
<evidence type="ECO:0000313" key="3">
    <source>
        <dbReference type="EMBL" id="UYV79037.1"/>
    </source>
</evidence>
<dbReference type="Gene3D" id="3.30.420.10">
    <property type="entry name" value="Ribonuclease H-like superfamily/Ribonuclease H"/>
    <property type="match status" value="1"/>
</dbReference>
<keyword evidence="2" id="KW-0812">Transmembrane</keyword>
<sequence length="850" mass="97681">MDNCVAYLETKLEVQELQRSATEIMERAKMNLRGWEYSFDDNPSKEPLTKTLGVVWNKRECILKCEFPKNVSLPSRLTKRLVLLANSIHAALKRKCEIEHLINNRPLTYVSEDGNDLKPLTPNEFLQNGPEPSFPVLENLKPEMLHAKYRKLGQLKKELKQRSFPGCARQCDLNIVLLWPTLIATDNGIQAHFNALSSEVLILFASVQLLITSAIILHRQVYRQCRGAALIITLILRSVRPQRPDIAAVVPLLSRAFATCGLKTSGQILKPWCRSDHCLEPSQRAASKTSGQILKPWKQAYPVYVHKSNLIITSPVCVLLSQPFLQEETKDTREWLSGIFGIGRLGKSEEEVVYGLVFILAVGASWVFFRYRCKVCLNHSKKWVAAFKLGRISTEDEHRPGRPVEFVTMDETWAHHFTPESKQQSMQWRHSGSPPPKKAKTVPSSGKQLREAIKEKRRGKLSRKIVYHQGNAPSHRSLQAMAAIYDSGFELLPNAPYSPDLAPRTSIIRSPTGQKQKKSNYPKIRIENVLNKRLKSLGTKIKIRIENVLNKRLKSLGTKIKIRIENVLNKRLKSLGTKINIRIEDVLNKRLKSIGTKINIRIEDVLNKRLNSLGTKINIRIEDVLNKRLKRLGTKINIRIEDVLNKRLKRLGTKINIRIEDVLNKRLKSLGTKMNIRIEDVLNKRLKRLGTKINIRIEDVLNKRLKRLGTKINIRIEDVLNKRLKSLGTKIKIRIENVLNKRLKSLGTKINIRIEDVLKKKLKSLGTKINIRIEDALNKRLKRLGTKINIRIEDVLNKRLKRFHRRVKSKNFLQDHDVPIDDTTIKPLFTSQEKGRKATRDRRPRLQGNT</sequence>
<keyword evidence="2" id="KW-1133">Transmembrane helix</keyword>
<reference evidence="3 4" key="1">
    <citation type="submission" date="2022-01" db="EMBL/GenBank/DDBJ databases">
        <title>A chromosomal length assembly of Cordylochernes scorpioides.</title>
        <authorList>
            <person name="Zeh D."/>
            <person name="Zeh J."/>
        </authorList>
    </citation>
    <scope>NUCLEOTIDE SEQUENCE [LARGE SCALE GENOMIC DNA]</scope>
    <source>
        <strain evidence="3">IN4F17</strain>
        <tissue evidence="3">Whole Body</tissue>
    </source>
</reference>
<accession>A0ABY6LFQ1</accession>
<dbReference type="InterPro" id="IPR036397">
    <property type="entry name" value="RNaseH_sf"/>
</dbReference>
<feature type="region of interest" description="Disordered" evidence="1">
    <location>
        <begin position="418"/>
        <end position="458"/>
    </location>
</feature>
<keyword evidence="4" id="KW-1185">Reference proteome</keyword>
<name>A0ABY6LFQ1_9ARAC</name>
<protein>
    <submittedName>
        <fullName evidence="3">Uncharacterized protein</fullName>
    </submittedName>
</protein>
<proteinExistence type="predicted"/>
<evidence type="ECO:0000256" key="2">
    <source>
        <dbReference type="SAM" id="Phobius"/>
    </source>
</evidence>